<evidence type="ECO:0000256" key="6">
    <source>
        <dbReference type="ARBA" id="ARBA00022737"/>
    </source>
</evidence>
<feature type="domain" description="PLD phosphodiesterase" evidence="14">
    <location>
        <begin position="216"/>
        <end position="243"/>
    </location>
</feature>
<dbReference type="SUPFAM" id="SSF56024">
    <property type="entry name" value="Phospholipase D/nuclease"/>
    <property type="match status" value="2"/>
</dbReference>
<sequence>MSAILGFVAFVLVQLLFIARVLLRPHRQPASRIAWIVVIAAVPIAGMAMYVLIGETSIGRGRRNRVRRVTEYLPAPGSIASTGTVEATPAIPDRYTSLFRLGETINGFKPLAGNRAYLLRNSNATISSIVEDIDAARAHVHLSFYIWLCDNNGLRVVEALRRAASRGIDCRAMVDGLGSRQLINSKHWRAMRESGVKLGVSFPVGNLLLQPLRGRIDLRNHRKIVVIDNWITYCGSQNCADPEFLVKRKYAPWVDAVIRFEGPVALQNQHVFASDWMACVDEDISDVVEKEVESFMPGFFAQVIATGPTVRPSAAPEMFEALMYSARDRLTITTPYYVPNESLQAALCAAANRGVDTTIIFPARNDSFVVAAASRSYYRELLKAGVKIHEFVGGLLHSKSVTVDDNITLIGSSNIDRRSFELNFENNILCIDPELTADMFARQMEYVASSNPVSFDDVNNWGWRRRLWNNAVAMVGPLL</sequence>
<keyword evidence="9 13" id="KW-0472">Membrane</keyword>
<dbReference type="InterPro" id="IPR027379">
    <property type="entry name" value="CLS_N"/>
</dbReference>
<dbReference type="Pfam" id="PF13396">
    <property type="entry name" value="PLDc_N"/>
    <property type="match status" value="1"/>
</dbReference>
<dbReference type="PROSITE" id="PS50035">
    <property type="entry name" value="PLD"/>
    <property type="match status" value="2"/>
</dbReference>
<name>A0ABT7HGS7_9GAMM</name>
<protein>
    <recommendedName>
        <fullName evidence="12">Cardiolipin synthase</fullName>
        <ecNumber evidence="12">2.7.8.-</ecNumber>
    </recommendedName>
</protein>
<evidence type="ECO:0000256" key="13">
    <source>
        <dbReference type="SAM" id="Phobius"/>
    </source>
</evidence>
<evidence type="ECO:0000256" key="9">
    <source>
        <dbReference type="ARBA" id="ARBA00023136"/>
    </source>
</evidence>
<keyword evidence="5 13" id="KW-0812">Transmembrane</keyword>
<dbReference type="Pfam" id="PF13091">
    <property type="entry name" value="PLDc_2"/>
    <property type="match status" value="2"/>
</dbReference>
<evidence type="ECO:0000256" key="2">
    <source>
        <dbReference type="ARBA" id="ARBA00022475"/>
    </source>
</evidence>
<keyword evidence="7 13" id="KW-1133">Transmembrane helix</keyword>
<evidence type="ECO:0000313" key="16">
    <source>
        <dbReference type="Proteomes" id="UP001223547"/>
    </source>
</evidence>
<keyword evidence="8" id="KW-0443">Lipid metabolism</keyword>
<reference evidence="15 16" key="1">
    <citation type="submission" date="2023-05" db="EMBL/GenBank/DDBJ databases">
        <title>Marinobacter albus sp. nov., a marine bacterium isolated from sand in a coastal intertidal zone of huludao.</title>
        <authorList>
            <person name="Deng T."/>
        </authorList>
    </citation>
    <scope>NUCLEOTIDE SEQUENCE [LARGE SCALE GENOMIC DNA]</scope>
    <source>
        <strain evidence="15 16">M216</strain>
    </source>
</reference>
<evidence type="ECO:0000256" key="10">
    <source>
        <dbReference type="ARBA" id="ARBA00023209"/>
    </source>
</evidence>
<evidence type="ECO:0000256" key="11">
    <source>
        <dbReference type="ARBA" id="ARBA00023264"/>
    </source>
</evidence>
<accession>A0ABT7HGS7</accession>
<keyword evidence="16" id="KW-1185">Reference proteome</keyword>
<evidence type="ECO:0000313" key="15">
    <source>
        <dbReference type="EMBL" id="MDK9559102.1"/>
    </source>
</evidence>
<dbReference type="NCBIfam" id="TIGR04265">
    <property type="entry name" value="bac_cardiolipin"/>
    <property type="match status" value="1"/>
</dbReference>
<evidence type="ECO:0000256" key="1">
    <source>
        <dbReference type="ARBA" id="ARBA00004651"/>
    </source>
</evidence>
<dbReference type="InterPro" id="IPR001736">
    <property type="entry name" value="PLipase_D/transphosphatidylase"/>
</dbReference>
<evidence type="ECO:0000259" key="14">
    <source>
        <dbReference type="PROSITE" id="PS50035"/>
    </source>
</evidence>
<feature type="domain" description="PLD phosphodiesterase" evidence="14">
    <location>
        <begin position="392"/>
        <end position="419"/>
    </location>
</feature>
<evidence type="ECO:0000256" key="12">
    <source>
        <dbReference type="NCBIfam" id="TIGR04265"/>
    </source>
</evidence>
<dbReference type="RefSeq" id="WP_285368789.1">
    <property type="nucleotide sequence ID" value="NZ_JASSQD010000003.1"/>
</dbReference>
<dbReference type="CDD" id="cd09158">
    <property type="entry name" value="PLDc_EcCLS_like_2"/>
    <property type="match status" value="1"/>
</dbReference>
<comment type="caution">
    <text evidence="15">The sequence shown here is derived from an EMBL/GenBank/DDBJ whole genome shotgun (WGS) entry which is preliminary data.</text>
</comment>
<proteinExistence type="predicted"/>
<keyword evidence="4" id="KW-0808">Transferase</keyword>
<dbReference type="InterPro" id="IPR025202">
    <property type="entry name" value="PLD-like_dom"/>
</dbReference>
<evidence type="ECO:0000256" key="4">
    <source>
        <dbReference type="ARBA" id="ARBA00022679"/>
    </source>
</evidence>
<keyword evidence="6" id="KW-0677">Repeat</keyword>
<comment type="subcellular location">
    <subcellularLocation>
        <location evidence="1">Cell membrane</location>
        <topology evidence="1">Multi-pass membrane protein</topology>
    </subcellularLocation>
</comment>
<dbReference type="PANTHER" id="PTHR21248">
    <property type="entry name" value="CARDIOLIPIN SYNTHASE"/>
    <property type="match status" value="1"/>
</dbReference>
<gene>
    <name evidence="15" type="primary">cls</name>
    <name evidence="15" type="ORF">QQF73_15825</name>
</gene>
<dbReference type="CDD" id="cd09152">
    <property type="entry name" value="PLDc_EcCLS_like_1"/>
    <property type="match status" value="1"/>
</dbReference>
<dbReference type="EC" id="2.7.8.-" evidence="12"/>
<organism evidence="15 16">
    <name type="scientific">Marinobacter albus</name>
    <dbReference type="NCBI Taxonomy" id="3030833"/>
    <lineage>
        <taxon>Bacteria</taxon>
        <taxon>Pseudomonadati</taxon>
        <taxon>Pseudomonadota</taxon>
        <taxon>Gammaproteobacteria</taxon>
        <taxon>Pseudomonadales</taxon>
        <taxon>Marinobacteraceae</taxon>
        <taxon>Marinobacter</taxon>
    </lineage>
</organism>
<evidence type="ECO:0000256" key="8">
    <source>
        <dbReference type="ARBA" id="ARBA00023098"/>
    </source>
</evidence>
<evidence type="ECO:0000256" key="3">
    <source>
        <dbReference type="ARBA" id="ARBA00022516"/>
    </source>
</evidence>
<feature type="transmembrane region" description="Helical" evidence="13">
    <location>
        <begin position="33"/>
        <end position="53"/>
    </location>
</feature>
<keyword evidence="3" id="KW-0444">Lipid biosynthesis</keyword>
<keyword evidence="11" id="KW-1208">Phospholipid metabolism</keyword>
<keyword evidence="2" id="KW-1003">Cell membrane</keyword>
<evidence type="ECO:0000256" key="5">
    <source>
        <dbReference type="ARBA" id="ARBA00022692"/>
    </source>
</evidence>
<dbReference type="Proteomes" id="UP001223547">
    <property type="component" value="Unassembled WGS sequence"/>
</dbReference>
<dbReference type="SMART" id="SM00155">
    <property type="entry name" value="PLDc"/>
    <property type="match status" value="2"/>
</dbReference>
<dbReference type="Gene3D" id="3.30.870.10">
    <property type="entry name" value="Endonuclease Chain A"/>
    <property type="match status" value="2"/>
</dbReference>
<evidence type="ECO:0000256" key="7">
    <source>
        <dbReference type="ARBA" id="ARBA00022989"/>
    </source>
</evidence>
<keyword evidence="10" id="KW-0594">Phospholipid biosynthesis</keyword>
<dbReference type="InterPro" id="IPR022924">
    <property type="entry name" value="Cardiolipin_synthase"/>
</dbReference>
<dbReference type="PANTHER" id="PTHR21248:SF22">
    <property type="entry name" value="PHOSPHOLIPASE D"/>
    <property type="match status" value="1"/>
</dbReference>
<dbReference type="EMBL" id="JASSQD010000003">
    <property type="protein sequence ID" value="MDK9559102.1"/>
    <property type="molecule type" value="Genomic_DNA"/>
</dbReference>